<reference evidence="2" key="1">
    <citation type="submission" date="2021-02" db="EMBL/GenBank/DDBJ databases">
        <authorList>
            <person name="Nowell W R."/>
        </authorList>
    </citation>
    <scope>NUCLEOTIDE SEQUENCE</scope>
</reference>
<comment type="caution">
    <text evidence="2">The sequence shown here is derived from an EMBL/GenBank/DDBJ whole genome shotgun (WGS) entry which is preliminary data.</text>
</comment>
<dbReference type="Proteomes" id="UP000663889">
    <property type="component" value="Unassembled WGS sequence"/>
</dbReference>
<accession>A0A815SHG3</accession>
<gene>
    <name evidence="2" type="ORF">SEV965_LOCUS35595</name>
</gene>
<evidence type="ECO:0000313" key="2">
    <source>
        <dbReference type="EMBL" id="CAF1491381.1"/>
    </source>
</evidence>
<evidence type="ECO:0000313" key="3">
    <source>
        <dbReference type="Proteomes" id="UP000663889"/>
    </source>
</evidence>
<protein>
    <submittedName>
        <fullName evidence="2">Uncharacterized protein</fullName>
    </submittedName>
</protein>
<dbReference type="EMBL" id="CAJNOU010005893">
    <property type="protein sequence ID" value="CAF1491381.1"/>
    <property type="molecule type" value="Genomic_DNA"/>
</dbReference>
<proteinExistence type="predicted"/>
<name>A0A815SHG3_9BILA</name>
<evidence type="ECO:0000256" key="1">
    <source>
        <dbReference type="SAM" id="MobiDB-lite"/>
    </source>
</evidence>
<feature type="compositionally biased region" description="Polar residues" evidence="1">
    <location>
        <begin position="1"/>
        <end position="15"/>
    </location>
</feature>
<dbReference type="AlphaFoldDB" id="A0A815SHG3"/>
<sequence>MNQNCNHLQQASQLQHHGRIKSKRILSTQEREEKQRQQRLQNMAFEQRFNMDLEEKLKDYEYITFIMSDKTHSKDITFQTPRQNVQHVEVELHSSIEVVVPEQLQEQENNRKKKCRGDRKKQRYRRQLHNQGLNSATVAKLVEKKFPSAVQQKENKKTLKEHDLKNIEVSISSNQTTKSQRNNVNNNATMDMETKRKRILLTPTPTAETISILDKPLSQLSISQGVAKKTKTTTVAETTSILDKSFSQISMSEENAKKTKATIADNQVYKEHNELSQSYLENFKPRYLKVSNRIFKQMLSDAIENASKLIVSLNTSEKLHTVREMTEVTNNLYFKDFQEKLWQEYYNISFQDNNWESKITKHFARQHNTCQMYRPRKSYIQERFATIAKQKERIRKQLDEYLNKLLHDVQEWQPPIDGYLLTNAINECVLHSQKRLKEEFQYKKEMLKLDSNDHQLLRKFYELKPNEELIQLAQQIWQVAADEQKTKEQQEILRQRIYLKRLPSKTDQMINQLLNDSRITLSNPFLDPDQRASFASRCSKTIIQCKFSLMIVELDEFAIVTHRYDLTLTNLKEKLLNLNKENPLVYKTELKDIIEERRQAMIQRFIRMRQHKLKTFFDQAPTVDNN</sequence>
<feature type="region of interest" description="Disordered" evidence="1">
    <location>
        <begin position="1"/>
        <end position="20"/>
    </location>
</feature>
<organism evidence="2 3">
    <name type="scientific">Rotaria sordida</name>
    <dbReference type="NCBI Taxonomy" id="392033"/>
    <lineage>
        <taxon>Eukaryota</taxon>
        <taxon>Metazoa</taxon>
        <taxon>Spiralia</taxon>
        <taxon>Gnathifera</taxon>
        <taxon>Rotifera</taxon>
        <taxon>Eurotatoria</taxon>
        <taxon>Bdelloidea</taxon>
        <taxon>Philodinida</taxon>
        <taxon>Philodinidae</taxon>
        <taxon>Rotaria</taxon>
    </lineage>
</organism>